<organism evidence="5 6">
    <name type="scientific">Nocardia fusca</name>
    <dbReference type="NCBI Taxonomy" id="941183"/>
    <lineage>
        <taxon>Bacteria</taxon>
        <taxon>Bacillati</taxon>
        <taxon>Actinomycetota</taxon>
        <taxon>Actinomycetes</taxon>
        <taxon>Mycobacteriales</taxon>
        <taxon>Nocardiaceae</taxon>
        <taxon>Nocardia</taxon>
    </lineage>
</organism>
<dbReference type="PANTHER" id="PTHR20854:SF4">
    <property type="entry name" value="INOSITOL-1-MONOPHOSPHATASE-RELATED"/>
    <property type="match status" value="1"/>
</dbReference>
<evidence type="ECO:0000256" key="3">
    <source>
        <dbReference type="ARBA" id="ARBA00022723"/>
    </source>
</evidence>
<dbReference type="EC" id="3.1.3.25" evidence="2"/>
<comment type="catalytic activity">
    <reaction evidence="1">
        <text>a myo-inositol phosphate + H2O = myo-inositol + phosphate</text>
        <dbReference type="Rhea" id="RHEA:24056"/>
        <dbReference type="ChEBI" id="CHEBI:15377"/>
        <dbReference type="ChEBI" id="CHEBI:17268"/>
        <dbReference type="ChEBI" id="CHEBI:43474"/>
        <dbReference type="ChEBI" id="CHEBI:84139"/>
        <dbReference type="EC" id="3.1.3.25"/>
    </reaction>
</comment>
<dbReference type="EMBL" id="JBFAIH010000003">
    <property type="protein sequence ID" value="MEV0362544.1"/>
    <property type="molecule type" value="Genomic_DNA"/>
</dbReference>
<accession>A0ABV3F4A6</accession>
<dbReference type="SUPFAM" id="SSF56655">
    <property type="entry name" value="Carbohydrate phosphatase"/>
    <property type="match status" value="1"/>
</dbReference>
<dbReference type="PRINTS" id="PR00377">
    <property type="entry name" value="IMPHPHTASES"/>
</dbReference>
<keyword evidence="6" id="KW-1185">Reference proteome</keyword>
<keyword evidence="4" id="KW-0460">Magnesium</keyword>
<dbReference type="PANTHER" id="PTHR20854">
    <property type="entry name" value="INOSITOL MONOPHOSPHATASE"/>
    <property type="match status" value="1"/>
</dbReference>
<name>A0ABV3F4A6_9NOCA</name>
<dbReference type="PROSITE" id="PS00630">
    <property type="entry name" value="IMP_2"/>
    <property type="match status" value="1"/>
</dbReference>
<proteinExistence type="predicted"/>
<gene>
    <name evidence="5" type="ORF">AB0H72_07570</name>
</gene>
<comment type="caution">
    <text evidence="5">The sequence shown here is derived from an EMBL/GenBank/DDBJ whole genome shotgun (WGS) entry which is preliminary data.</text>
</comment>
<reference evidence="5 6" key="1">
    <citation type="submission" date="2024-06" db="EMBL/GenBank/DDBJ databases">
        <title>The Natural Products Discovery Center: Release of the First 8490 Sequenced Strains for Exploring Actinobacteria Biosynthetic Diversity.</title>
        <authorList>
            <person name="Kalkreuter E."/>
            <person name="Kautsar S.A."/>
            <person name="Yang D."/>
            <person name="Bader C.D."/>
            <person name="Teijaro C.N."/>
            <person name="Fluegel L."/>
            <person name="Davis C.M."/>
            <person name="Simpson J.R."/>
            <person name="Lauterbach L."/>
            <person name="Steele A.D."/>
            <person name="Gui C."/>
            <person name="Meng S."/>
            <person name="Li G."/>
            <person name="Viehrig K."/>
            <person name="Ye F."/>
            <person name="Su P."/>
            <person name="Kiefer A.F."/>
            <person name="Nichols A."/>
            <person name="Cepeda A.J."/>
            <person name="Yan W."/>
            <person name="Fan B."/>
            <person name="Jiang Y."/>
            <person name="Adhikari A."/>
            <person name="Zheng C.-J."/>
            <person name="Schuster L."/>
            <person name="Cowan T.M."/>
            <person name="Smanski M.J."/>
            <person name="Chevrette M.G."/>
            <person name="De Carvalho L.P.S."/>
            <person name="Shen B."/>
        </authorList>
    </citation>
    <scope>NUCLEOTIDE SEQUENCE [LARGE SCALE GENOMIC DNA]</scope>
    <source>
        <strain evidence="5 6">NPDC050671</strain>
    </source>
</reference>
<keyword evidence="3" id="KW-0479">Metal-binding</keyword>
<evidence type="ECO:0000256" key="2">
    <source>
        <dbReference type="ARBA" id="ARBA00013106"/>
    </source>
</evidence>
<dbReference type="InterPro" id="IPR020550">
    <property type="entry name" value="Inositol_monophosphatase_CS"/>
</dbReference>
<evidence type="ECO:0000256" key="1">
    <source>
        <dbReference type="ARBA" id="ARBA00001033"/>
    </source>
</evidence>
<evidence type="ECO:0000313" key="6">
    <source>
        <dbReference type="Proteomes" id="UP001551658"/>
    </source>
</evidence>
<dbReference type="Pfam" id="PF00459">
    <property type="entry name" value="Inositol_P"/>
    <property type="match status" value="1"/>
</dbReference>
<dbReference type="Proteomes" id="UP001551658">
    <property type="component" value="Unassembled WGS sequence"/>
</dbReference>
<evidence type="ECO:0000256" key="4">
    <source>
        <dbReference type="ARBA" id="ARBA00022842"/>
    </source>
</evidence>
<protein>
    <recommendedName>
        <fullName evidence="2">inositol-phosphate phosphatase</fullName>
        <ecNumber evidence="2">3.1.3.25</ecNumber>
    </recommendedName>
</protein>
<dbReference type="InterPro" id="IPR000760">
    <property type="entry name" value="Inositol_monophosphatase-like"/>
</dbReference>
<sequence length="94" mass="9931">MARTEAPAAEAERVRMFGSAALDLAWTAEGRIDGCIIMSNKPWDTAAGVLIAREGGAVVTDSDGSTHNARSRHTVAANPIISRKLLQLISASQQ</sequence>
<evidence type="ECO:0000313" key="5">
    <source>
        <dbReference type="EMBL" id="MEV0362544.1"/>
    </source>
</evidence>
<dbReference type="Gene3D" id="3.40.190.80">
    <property type="match status" value="1"/>
</dbReference>